<dbReference type="InterPro" id="IPR000944">
    <property type="entry name" value="Tscrpt_reg_Rrf2"/>
</dbReference>
<organism evidence="3 4">
    <name type="scientific">Cereibacter ovatus</name>
    <dbReference type="NCBI Taxonomy" id="439529"/>
    <lineage>
        <taxon>Bacteria</taxon>
        <taxon>Pseudomonadati</taxon>
        <taxon>Pseudomonadota</taxon>
        <taxon>Alphaproteobacteria</taxon>
        <taxon>Rhodobacterales</taxon>
        <taxon>Paracoccaceae</taxon>
        <taxon>Cereibacter</taxon>
    </lineage>
</organism>
<dbReference type="SUPFAM" id="SSF46785">
    <property type="entry name" value="Winged helix' DNA-binding domain"/>
    <property type="match status" value="1"/>
</dbReference>
<dbReference type="Gene3D" id="1.10.10.10">
    <property type="entry name" value="Winged helix-like DNA-binding domain superfamily/Winged helix DNA-binding domain"/>
    <property type="match status" value="1"/>
</dbReference>
<proteinExistence type="predicted"/>
<dbReference type="Proteomes" id="UP000219467">
    <property type="component" value="Unassembled WGS sequence"/>
</dbReference>
<dbReference type="PANTHER" id="PTHR33221">
    <property type="entry name" value="WINGED HELIX-TURN-HELIX TRANSCRIPTIONAL REGULATOR, RRF2 FAMILY"/>
    <property type="match status" value="1"/>
</dbReference>
<reference evidence="4" key="1">
    <citation type="submission" date="2017-08" db="EMBL/GenBank/DDBJ databases">
        <authorList>
            <person name="Varghese N."/>
            <person name="Submissions S."/>
        </authorList>
    </citation>
    <scope>NUCLEOTIDE SEQUENCE [LARGE SCALE GENOMIC DNA]</scope>
    <source>
        <strain evidence="4">JA234</strain>
    </source>
</reference>
<dbReference type="PANTHER" id="PTHR33221:SF4">
    <property type="entry name" value="HTH-TYPE TRANSCRIPTIONAL REPRESSOR NSRR"/>
    <property type="match status" value="1"/>
</dbReference>
<dbReference type="GO" id="GO:0003677">
    <property type="term" value="F:DNA binding"/>
    <property type="evidence" value="ECO:0007669"/>
    <property type="project" value="UniProtKB-KW"/>
</dbReference>
<dbReference type="InterPro" id="IPR036388">
    <property type="entry name" value="WH-like_DNA-bd_sf"/>
</dbReference>
<dbReference type="PROSITE" id="PS51197">
    <property type="entry name" value="HTH_RRF2_2"/>
    <property type="match status" value="1"/>
</dbReference>
<evidence type="ECO:0000313" key="4">
    <source>
        <dbReference type="Proteomes" id="UP000219467"/>
    </source>
</evidence>
<name>A0A285CST6_9RHOB</name>
<dbReference type="EMBL" id="OAOQ01000006">
    <property type="protein sequence ID" value="SNX70564.1"/>
    <property type="molecule type" value="Genomic_DNA"/>
</dbReference>
<keyword evidence="1" id="KW-0238">DNA-binding</keyword>
<dbReference type="AlphaFoldDB" id="A0A285CST6"/>
<accession>A0A285CST6</accession>
<protein>
    <submittedName>
        <fullName evidence="3">BadM/Rrf2 family transcriptional regulator</fullName>
    </submittedName>
</protein>
<evidence type="ECO:0000313" key="3">
    <source>
        <dbReference type="EMBL" id="SNX70564.1"/>
    </source>
</evidence>
<dbReference type="NCBIfam" id="TIGR00738">
    <property type="entry name" value="rrf2_super"/>
    <property type="match status" value="1"/>
</dbReference>
<dbReference type="GO" id="GO:0003700">
    <property type="term" value="F:DNA-binding transcription factor activity"/>
    <property type="evidence" value="ECO:0007669"/>
    <property type="project" value="TreeGrafter"/>
</dbReference>
<feature type="compositionally biased region" description="Basic residues" evidence="2">
    <location>
        <begin position="1"/>
        <end position="10"/>
    </location>
</feature>
<dbReference type="GO" id="GO:0005829">
    <property type="term" value="C:cytosol"/>
    <property type="evidence" value="ECO:0007669"/>
    <property type="project" value="TreeGrafter"/>
</dbReference>
<feature type="region of interest" description="Disordered" evidence="2">
    <location>
        <begin position="1"/>
        <end position="22"/>
    </location>
</feature>
<evidence type="ECO:0000256" key="1">
    <source>
        <dbReference type="ARBA" id="ARBA00023125"/>
    </source>
</evidence>
<keyword evidence="4" id="KW-1185">Reference proteome</keyword>
<sequence length="212" mass="23397">MPRNLRRCRQNGRFSPIRHGSGQPWKGCDKLLVLDMTFPLPRGADHLDHVGADAMGIRGEGFTGKGRHMRLTTRTNLAMRTLMFCAINDGRVVRKAEVAAACNASENHLAQVIHGLAQKGFLRTVRGRCGGLALGRPAEKIVVGDVFRTFESNLPFTECFSKKENTCPLTPSCRLKCALNDALAAFYGSLDKLSLRDMVQENTELEDLLKVA</sequence>
<evidence type="ECO:0000256" key="2">
    <source>
        <dbReference type="SAM" id="MobiDB-lite"/>
    </source>
</evidence>
<gene>
    <name evidence="3" type="ORF">SAMN05878503_106108</name>
</gene>
<dbReference type="InterPro" id="IPR036390">
    <property type="entry name" value="WH_DNA-bd_sf"/>
</dbReference>
<dbReference type="Pfam" id="PF02082">
    <property type="entry name" value="Rrf2"/>
    <property type="match status" value="1"/>
</dbReference>